<keyword evidence="5" id="KW-0410">Iron transport</keyword>
<keyword evidence="9" id="KW-0406">Ion transport</keyword>
<dbReference type="InterPro" id="IPR036942">
    <property type="entry name" value="Beta-barrel_TonB_sf"/>
</dbReference>
<evidence type="ECO:0000259" key="19">
    <source>
        <dbReference type="Pfam" id="PF07715"/>
    </source>
</evidence>
<evidence type="ECO:0000256" key="2">
    <source>
        <dbReference type="ARBA" id="ARBA00009810"/>
    </source>
</evidence>
<dbReference type="GO" id="GO:0009279">
    <property type="term" value="C:cell outer membrane"/>
    <property type="evidence" value="ECO:0007669"/>
    <property type="project" value="UniProtKB-SubCell"/>
</dbReference>
<evidence type="ECO:0000256" key="8">
    <source>
        <dbReference type="ARBA" id="ARBA00023004"/>
    </source>
</evidence>
<reference evidence="20" key="1">
    <citation type="submission" date="2020-04" db="EMBL/GenBank/DDBJ databases">
        <authorList>
            <person name="Sombolestani A."/>
        </authorList>
    </citation>
    <scope>NUCLEOTIDE SEQUENCE</scope>
    <source>
        <strain evidence="20">R71697</strain>
    </source>
</reference>
<dbReference type="NCBIfam" id="TIGR01783">
    <property type="entry name" value="TonB-siderophor"/>
    <property type="match status" value="1"/>
</dbReference>
<dbReference type="InterPro" id="IPR037066">
    <property type="entry name" value="Plug_dom_sf"/>
</dbReference>
<feature type="chain" id="PRO_5040288867" evidence="17">
    <location>
        <begin position="26"/>
        <end position="765"/>
    </location>
</feature>
<feature type="signal peptide" evidence="17">
    <location>
        <begin position="1"/>
        <end position="25"/>
    </location>
</feature>
<keyword evidence="4 14" id="KW-1134">Transmembrane beta strand</keyword>
<evidence type="ECO:0000256" key="7">
    <source>
        <dbReference type="ARBA" id="ARBA00022729"/>
    </source>
</evidence>
<reference evidence="20" key="2">
    <citation type="submission" date="2020-11" db="EMBL/GenBank/DDBJ databases">
        <title>Description of novel Gluconobacter species.</title>
        <authorList>
            <person name="Cleenwerck I."/>
            <person name="Cnockaert M."/>
            <person name="Borremans W."/>
            <person name="Wieme A.D."/>
            <person name="De Vuyst L."/>
            <person name="Vandamme P."/>
        </authorList>
    </citation>
    <scope>NUCLEOTIDE SEQUENCE</scope>
    <source>
        <strain evidence="20">R71697</strain>
    </source>
</reference>
<evidence type="ECO:0000256" key="9">
    <source>
        <dbReference type="ARBA" id="ARBA00023065"/>
    </source>
</evidence>
<evidence type="ECO:0000313" key="20">
    <source>
        <dbReference type="EMBL" id="MBF0871447.1"/>
    </source>
</evidence>
<keyword evidence="8" id="KW-0408">Iron</keyword>
<evidence type="ECO:0000256" key="10">
    <source>
        <dbReference type="ARBA" id="ARBA00023077"/>
    </source>
</evidence>
<dbReference type="PROSITE" id="PS52016">
    <property type="entry name" value="TONB_DEPENDENT_REC_3"/>
    <property type="match status" value="1"/>
</dbReference>
<evidence type="ECO:0000256" key="1">
    <source>
        <dbReference type="ARBA" id="ARBA00004571"/>
    </source>
</evidence>
<evidence type="ECO:0000256" key="6">
    <source>
        <dbReference type="ARBA" id="ARBA00022692"/>
    </source>
</evidence>
<dbReference type="InterPro" id="IPR000531">
    <property type="entry name" value="Beta-barrel_TonB"/>
</dbReference>
<keyword evidence="11 14" id="KW-0472">Membrane</keyword>
<dbReference type="SUPFAM" id="SSF56935">
    <property type="entry name" value="Porins"/>
    <property type="match status" value="1"/>
</dbReference>
<dbReference type="GO" id="GO:0015891">
    <property type="term" value="P:siderophore transport"/>
    <property type="evidence" value="ECO:0007669"/>
    <property type="project" value="InterPro"/>
</dbReference>
<comment type="similarity">
    <text evidence="2 14 15">Belongs to the TonB-dependent receptor family.</text>
</comment>
<sequence length="765" mass="83673">MSFPFAKRTLIPALVFAGLTSVAIAAERPVVARDVDGEKQKTPQKTQQKMASHPASKSKEEVIVVTATGMSHASSATKTRTPIIESPQSISIVSREEIELRASPTIADALAYTAGVQAEPSGIDSRVDEVSVRGFGAGGFSSNNNFVDGLRLPSGGQWTRTSFDPFALQQIEVLKGPSGALYGQTAPGGVVNLVTKRPTDKSEGEFFLQSSGFTNLSNWQGQASGDVSGRLNKSGTVTGRIVGLARYGNTQVNEVRTGRYYISPSLTWKITPRTTWTLLAQYQRDQGGSTFQFLPATGTLYSSKGRYIANDANIGEPSWDTFDRNQALAGSFFEHKFNRYLTVRNNTRYTYLNTLYRATVLSGDTISKCTAAIAGCVAGETVSRRAVEGRGQSQGVTTDTQLEGHLQTGPVRHLLLVGTDYFYTNWRHSRDLVNSSLVLPVLNIFNPQARGSAGYSSGLNPQVYSATVSEQNGIYFQDQLKFDRLRVTIGGRQDWARDDTLNVLTKSRYITNSNAFTWRAGAVYLFDNGLAPYFSYAQSFQPQVSDPSTSVDGKPFKPTTGDQYEGGIRYQYGKSIYVTFGGYQITQNNMTTSDPAGRLCGTATCLVQTGQGRVRGLELEGKANLPWDMSVIFTGTRSDAKITRSNTASQVGNYLGQAPKWMASLFLDQRIQHGTLAGLGLGGGVRYTGTSFGDTANKLRIPDYTLFDLFLRYDFALAHPRYKGLSFSFNARNIANKRFVATCTAVSACYYGQGRNLTARLEYRW</sequence>
<evidence type="ECO:0000256" key="17">
    <source>
        <dbReference type="SAM" id="SignalP"/>
    </source>
</evidence>
<keyword evidence="13 14" id="KW-0998">Cell outer membrane</keyword>
<evidence type="ECO:0000256" key="15">
    <source>
        <dbReference type="RuleBase" id="RU003357"/>
    </source>
</evidence>
<dbReference type="Gene3D" id="2.40.170.20">
    <property type="entry name" value="TonB-dependent receptor, beta-barrel domain"/>
    <property type="match status" value="1"/>
</dbReference>
<keyword evidence="7 17" id="KW-0732">Signal</keyword>
<dbReference type="EMBL" id="JABCQN010000005">
    <property type="protein sequence ID" value="MBF0871447.1"/>
    <property type="molecule type" value="Genomic_DNA"/>
</dbReference>
<organism evidence="20 21">
    <name type="scientific">Gluconobacter japonicus</name>
    <dbReference type="NCBI Taxonomy" id="376620"/>
    <lineage>
        <taxon>Bacteria</taxon>
        <taxon>Pseudomonadati</taxon>
        <taxon>Pseudomonadota</taxon>
        <taxon>Alphaproteobacteria</taxon>
        <taxon>Acetobacterales</taxon>
        <taxon>Acetobacteraceae</taxon>
        <taxon>Gluconobacter</taxon>
    </lineage>
</organism>
<keyword evidence="3 14" id="KW-0813">Transport</keyword>
<dbReference type="Gene3D" id="2.170.130.10">
    <property type="entry name" value="TonB-dependent receptor, plug domain"/>
    <property type="match status" value="1"/>
</dbReference>
<dbReference type="InterPro" id="IPR039426">
    <property type="entry name" value="TonB-dep_rcpt-like"/>
</dbReference>
<accession>A0A9Q2FPC5</accession>
<gene>
    <name evidence="20" type="ORF">HKD32_11385</name>
</gene>
<dbReference type="InterPro" id="IPR010105">
    <property type="entry name" value="TonB_sidphr_rcpt"/>
</dbReference>
<dbReference type="AlphaFoldDB" id="A0A9Q2FPC5"/>
<dbReference type="PANTHER" id="PTHR32552:SF68">
    <property type="entry name" value="FERRICHROME OUTER MEMBRANE TRANSPORTER_PHAGE RECEPTOR"/>
    <property type="match status" value="1"/>
</dbReference>
<keyword evidence="6 14" id="KW-0812">Transmembrane</keyword>
<feature type="region of interest" description="Disordered" evidence="16">
    <location>
        <begin position="35"/>
        <end position="59"/>
    </location>
</feature>
<comment type="subcellular location">
    <subcellularLocation>
        <location evidence="1 14">Cell outer membrane</location>
        <topology evidence="1 14">Multi-pass membrane protein</topology>
    </subcellularLocation>
</comment>
<feature type="domain" description="TonB-dependent receptor-like beta-barrel" evidence="18">
    <location>
        <begin position="268"/>
        <end position="734"/>
    </location>
</feature>
<dbReference type="Pfam" id="PF07715">
    <property type="entry name" value="Plug"/>
    <property type="match status" value="1"/>
</dbReference>
<comment type="caution">
    <text evidence="20">The sequence shown here is derived from an EMBL/GenBank/DDBJ whole genome shotgun (WGS) entry which is preliminary data.</text>
</comment>
<name>A0A9Q2FPC5_GLUJA</name>
<evidence type="ECO:0000259" key="18">
    <source>
        <dbReference type="Pfam" id="PF00593"/>
    </source>
</evidence>
<evidence type="ECO:0000313" key="21">
    <source>
        <dbReference type="Proteomes" id="UP000661006"/>
    </source>
</evidence>
<evidence type="ECO:0000256" key="12">
    <source>
        <dbReference type="ARBA" id="ARBA00023170"/>
    </source>
</evidence>
<evidence type="ECO:0000256" key="11">
    <source>
        <dbReference type="ARBA" id="ARBA00023136"/>
    </source>
</evidence>
<dbReference type="InterPro" id="IPR012910">
    <property type="entry name" value="Plug_dom"/>
</dbReference>
<proteinExistence type="inferred from homology"/>
<evidence type="ECO:0000256" key="3">
    <source>
        <dbReference type="ARBA" id="ARBA00022448"/>
    </source>
</evidence>
<feature type="domain" description="TonB-dependent receptor plug" evidence="19">
    <location>
        <begin position="84"/>
        <end position="190"/>
    </location>
</feature>
<keyword evidence="12 20" id="KW-0675">Receptor</keyword>
<dbReference type="FunFam" id="2.170.130.10:FF:000001">
    <property type="entry name" value="Catecholate siderophore TonB-dependent receptor"/>
    <property type="match status" value="1"/>
</dbReference>
<dbReference type="GO" id="GO:0015344">
    <property type="term" value="F:siderophore uptake transmembrane transporter activity"/>
    <property type="evidence" value="ECO:0007669"/>
    <property type="project" value="TreeGrafter"/>
</dbReference>
<evidence type="ECO:0000256" key="14">
    <source>
        <dbReference type="PROSITE-ProRule" id="PRU01360"/>
    </source>
</evidence>
<evidence type="ECO:0000256" key="13">
    <source>
        <dbReference type="ARBA" id="ARBA00023237"/>
    </source>
</evidence>
<dbReference type="GO" id="GO:0038023">
    <property type="term" value="F:signaling receptor activity"/>
    <property type="evidence" value="ECO:0007669"/>
    <property type="project" value="InterPro"/>
</dbReference>
<keyword evidence="10 15" id="KW-0798">TonB box</keyword>
<dbReference type="PANTHER" id="PTHR32552">
    <property type="entry name" value="FERRICHROME IRON RECEPTOR-RELATED"/>
    <property type="match status" value="1"/>
</dbReference>
<dbReference type="Pfam" id="PF00593">
    <property type="entry name" value="TonB_dep_Rec_b-barrel"/>
    <property type="match status" value="1"/>
</dbReference>
<evidence type="ECO:0000256" key="16">
    <source>
        <dbReference type="SAM" id="MobiDB-lite"/>
    </source>
</evidence>
<dbReference type="Proteomes" id="UP000661006">
    <property type="component" value="Unassembled WGS sequence"/>
</dbReference>
<evidence type="ECO:0000256" key="5">
    <source>
        <dbReference type="ARBA" id="ARBA00022496"/>
    </source>
</evidence>
<protein>
    <submittedName>
        <fullName evidence="20">TonB-dependent siderophore receptor</fullName>
    </submittedName>
</protein>
<evidence type="ECO:0000256" key="4">
    <source>
        <dbReference type="ARBA" id="ARBA00022452"/>
    </source>
</evidence>
<dbReference type="CDD" id="cd01347">
    <property type="entry name" value="ligand_gated_channel"/>
    <property type="match status" value="1"/>
</dbReference>